<evidence type="ECO:0000313" key="2">
    <source>
        <dbReference type="EMBL" id="MPC83356.1"/>
    </source>
</evidence>
<feature type="compositionally biased region" description="Basic residues" evidence="1">
    <location>
        <begin position="1"/>
        <end position="13"/>
    </location>
</feature>
<evidence type="ECO:0000313" key="3">
    <source>
        <dbReference type="Proteomes" id="UP000324222"/>
    </source>
</evidence>
<organism evidence="2 3">
    <name type="scientific">Portunus trituberculatus</name>
    <name type="common">Swimming crab</name>
    <name type="synonym">Neptunus trituberculatus</name>
    <dbReference type="NCBI Taxonomy" id="210409"/>
    <lineage>
        <taxon>Eukaryota</taxon>
        <taxon>Metazoa</taxon>
        <taxon>Ecdysozoa</taxon>
        <taxon>Arthropoda</taxon>
        <taxon>Crustacea</taxon>
        <taxon>Multicrustacea</taxon>
        <taxon>Malacostraca</taxon>
        <taxon>Eumalacostraca</taxon>
        <taxon>Eucarida</taxon>
        <taxon>Decapoda</taxon>
        <taxon>Pleocyemata</taxon>
        <taxon>Brachyura</taxon>
        <taxon>Eubrachyura</taxon>
        <taxon>Portunoidea</taxon>
        <taxon>Portunidae</taxon>
        <taxon>Portuninae</taxon>
        <taxon>Portunus</taxon>
    </lineage>
</organism>
<gene>
    <name evidence="2" type="ORF">E2C01_078065</name>
</gene>
<proteinExistence type="predicted"/>
<sequence length="62" mass="7610">MKRKRRKNLKKNWKNKEYEEEEEKPQPMEQCPGIPFKASQRGLYSQTLYFLNTTIFKGHKNY</sequence>
<reference evidence="2 3" key="1">
    <citation type="submission" date="2019-05" db="EMBL/GenBank/DDBJ databases">
        <title>Another draft genome of Portunus trituberculatus and its Hox gene families provides insights of decapod evolution.</title>
        <authorList>
            <person name="Jeong J.-H."/>
            <person name="Song I."/>
            <person name="Kim S."/>
            <person name="Choi T."/>
            <person name="Kim D."/>
            <person name="Ryu S."/>
            <person name="Kim W."/>
        </authorList>
    </citation>
    <scope>NUCLEOTIDE SEQUENCE [LARGE SCALE GENOMIC DNA]</scope>
    <source>
        <tissue evidence="2">Muscle</tissue>
    </source>
</reference>
<keyword evidence="3" id="KW-1185">Reference proteome</keyword>
<dbReference type="AlphaFoldDB" id="A0A5B7INX7"/>
<evidence type="ECO:0000256" key="1">
    <source>
        <dbReference type="SAM" id="MobiDB-lite"/>
    </source>
</evidence>
<dbReference type="EMBL" id="VSRR010062297">
    <property type="protein sequence ID" value="MPC83356.1"/>
    <property type="molecule type" value="Genomic_DNA"/>
</dbReference>
<dbReference type="Proteomes" id="UP000324222">
    <property type="component" value="Unassembled WGS sequence"/>
</dbReference>
<comment type="caution">
    <text evidence="2">The sequence shown here is derived from an EMBL/GenBank/DDBJ whole genome shotgun (WGS) entry which is preliminary data.</text>
</comment>
<name>A0A5B7INX7_PORTR</name>
<protein>
    <submittedName>
        <fullName evidence="2">Uncharacterized protein</fullName>
    </submittedName>
</protein>
<feature type="region of interest" description="Disordered" evidence="1">
    <location>
        <begin position="1"/>
        <end position="34"/>
    </location>
</feature>
<accession>A0A5B7INX7</accession>